<sequence>MGVGEVCGGEVGVELELGGRQARAHLDQPLHARPLALQPEAEGTRE</sequence>
<evidence type="ECO:0000313" key="2">
    <source>
        <dbReference type="Proteomes" id="UP001432222"/>
    </source>
</evidence>
<dbReference type="EMBL" id="CP108110">
    <property type="protein sequence ID" value="WUQ88470.1"/>
    <property type="molecule type" value="Genomic_DNA"/>
</dbReference>
<protein>
    <submittedName>
        <fullName evidence="1">Uncharacterized protein</fullName>
    </submittedName>
</protein>
<gene>
    <name evidence="1" type="ORF">OHA16_39040</name>
</gene>
<keyword evidence="2" id="KW-1185">Reference proteome</keyword>
<dbReference type="RefSeq" id="WP_328959018.1">
    <property type="nucleotide sequence ID" value="NZ_CP108110.1"/>
</dbReference>
<reference evidence="1" key="1">
    <citation type="submission" date="2022-10" db="EMBL/GenBank/DDBJ databases">
        <title>The complete genomes of actinobacterial strains from the NBC collection.</title>
        <authorList>
            <person name="Joergensen T.S."/>
            <person name="Alvarez Arevalo M."/>
            <person name="Sterndorff E.B."/>
            <person name="Faurdal D."/>
            <person name="Vuksanovic O."/>
            <person name="Mourched A.-S."/>
            <person name="Charusanti P."/>
            <person name="Shaw S."/>
            <person name="Blin K."/>
            <person name="Weber T."/>
        </authorList>
    </citation>
    <scope>NUCLEOTIDE SEQUENCE</scope>
    <source>
        <strain evidence="1">NBC_00222</strain>
    </source>
</reference>
<proteinExistence type="predicted"/>
<name>A0ABZ1UDM4_9ACTN</name>
<dbReference type="Proteomes" id="UP001432222">
    <property type="component" value="Chromosome"/>
</dbReference>
<organism evidence="1 2">
    <name type="scientific">Kitasatospora purpeofusca</name>
    <dbReference type="NCBI Taxonomy" id="67352"/>
    <lineage>
        <taxon>Bacteria</taxon>
        <taxon>Bacillati</taxon>
        <taxon>Actinomycetota</taxon>
        <taxon>Actinomycetes</taxon>
        <taxon>Kitasatosporales</taxon>
        <taxon>Streptomycetaceae</taxon>
        <taxon>Kitasatospora</taxon>
    </lineage>
</organism>
<evidence type="ECO:0000313" key="1">
    <source>
        <dbReference type="EMBL" id="WUQ88470.1"/>
    </source>
</evidence>
<accession>A0ABZ1UDM4</accession>